<dbReference type="Proteomes" id="UP000699865">
    <property type="component" value="Unassembled WGS sequence"/>
</dbReference>
<dbReference type="Pfam" id="PF00501">
    <property type="entry name" value="AMP-binding"/>
    <property type="match status" value="1"/>
</dbReference>
<keyword evidence="2" id="KW-0436">Ligase</keyword>
<keyword evidence="3" id="KW-1185">Reference proteome</keyword>
<dbReference type="InterPro" id="IPR050237">
    <property type="entry name" value="ATP-dep_AMP-bd_enzyme"/>
</dbReference>
<evidence type="ECO:0000313" key="3">
    <source>
        <dbReference type="Proteomes" id="UP000699865"/>
    </source>
</evidence>
<accession>A0ABS6KW56</accession>
<proteinExistence type="predicted"/>
<dbReference type="EMBL" id="JAFMOU010000056">
    <property type="protein sequence ID" value="MBU9833726.1"/>
    <property type="molecule type" value="Genomic_DNA"/>
</dbReference>
<dbReference type="PANTHER" id="PTHR43767:SF1">
    <property type="entry name" value="NONRIBOSOMAL PEPTIDE SYNTHASE PES1 (EUROFUNG)-RELATED"/>
    <property type="match status" value="1"/>
</dbReference>
<evidence type="ECO:0000313" key="2">
    <source>
        <dbReference type="EMBL" id="MBU9833726.1"/>
    </source>
</evidence>
<organism evidence="2 3">
    <name type="scientific">Rahnella perminowiae</name>
    <dbReference type="NCBI Taxonomy" id="2816244"/>
    <lineage>
        <taxon>Bacteria</taxon>
        <taxon>Pseudomonadati</taxon>
        <taxon>Pseudomonadota</taxon>
        <taxon>Gammaproteobacteria</taxon>
        <taxon>Enterobacterales</taxon>
        <taxon>Yersiniaceae</taxon>
        <taxon>Rahnella</taxon>
    </lineage>
</organism>
<dbReference type="PANTHER" id="PTHR43767">
    <property type="entry name" value="LONG-CHAIN-FATTY-ACID--COA LIGASE"/>
    <property type="match status" value="1"/>
</dbReference>
<comment type="caution">
    <text evidence="2">The sequence shown here is derived from an EMBL/GenBank/DDBJ whole genome shotgun (WGS) entry which is preliminary data.</text>
</comment>
<dbReference type="InterPro" id="IPR020845">
    <property type="entry name" value="AMP-binding_CS"/>
</dbReference>
<name>A0ABS6KW56_9GAMM</name>
<sequence length="490" mass="55094">MKCFTYKSHSVLYDAVLSISLEHNNDIAIEHVTGEKVTFDQLIKKIDLCAYNLHSLGIVSGQCVAVSLQNSIEYISLIIACAKIGISYVPILESFSKEYATLALKKINPVALITDSSRNTKGLKIENIFLKRLFEDTDNGELEKPPIIYSGNFRMLWSSGSTGFPKIIIWNQENFVLERLRWIRNIKITPKDIVFCRHTLDVAHATDLHVFTSLLSGAKLVLCSGKEHTIELIELIDKFKPTVMSALPSHYKCFADEIVGKNVSALRSLRMPFCGGSYVNIDLLMYVYKRTGLKLRQLYGSTDFGLAMVNYYSEDNLDLGMTVLKGVNAQIIELPGLEESSGELVLFSPFTSDGYLKNDPENAKSFKNGFYYTGDIATIRENWTYIIQGRVSDLIITPEGPRFVPELDSILSDNTKKISVFTMIDASKKNNILIAIHSTSNEGNRITINKIESLLSLWKVTYTIFTLDDIPLTSVGKIDKPKIFARQINF</sequence>
<protein>
    <submittedName>
        <fullName evidence="2">Acyl--CoA ligase</fullName>
    </submittedName>
</protein>
<dbReference type="GO" id="GO:0016874">
    <property type="term" value="F:ligase activity"/>
    <property type="evidence" value="ECO:0007669"/>
    <property type="project" value="UniProtKB-KW"/>
</dbReference>
<reference evidence="2 3" key="1">
    <citation type="submission" date="2021-03" db="EMBL/GenBank/DDBJ databases">
        <title>Five novel Rahnella species.</title>
        <authorList>
            <person name="Brady C."/>
            <person name="Asselin J."/>
            <person name="Beer S."/>
            <person name="Bruberg M.B."/>
            <person name="Crampton B."/>
            <person name="Venter S."/>
            <person name="Arnold D."/>
            <person name="Denman S."/>
        </authorList>
    </citation>
    <scope>NUCLEOTIDE SEQUENCE [LARGE SCALE GENOMIC DNA]</scope>
    <source>
        <strain evidence="2 3">L72c</strain>
    </source>
</reference>
<gene>
    <name evidence="2" type="ORF">J1786_02625</name>
</gene>
<feature type="domain" description="AMP-dependent synthetase/ligase" evidence="1">
    <location>
        <begin position="24"/>
        <end position="356"/>
    </location>
</feature>
<dbReference type="InterPro" id="IPR000873">
    <property type="entry name" value="AMP-dep_synth/lig_dom"/>
</dbReference>
<dbReference type="RefSeq" id="WP_217137623.1">
    <property type="nucleotide sequence ID" value="NZ_JAFMOU010000056.1"/>
</dbReference>
<dbReference type="PROSITE" id="PS00455">
    <property type="entry name" value="AMP_BINDING"/>
    <property type="match status" value="1"/>
</dbReference>
<evidence type="ECO:0000259" key="1">
    <source>
        <dbReference type="Pfam" id="PF00501"/>
    </source>
</evidence>